<proteinExistence type="predicted"/>
<dbReference type="GO" id="GO:0003755">
    <property type="term" value="F:peptidyl-prolyl cis-trans isomerase activity"/>
    <property type="evidence" value="ECO:0007669"/>
    <property type="project" value="InterPro"/>
</dbReference>
<feature type="domain" description="PpiC" evidence="1">
    <location>
        <begin position="1"/>
        <end position="91"/>
    </location>
</feature>
<feature type="domain" description="PpiC" evidence="1">
    <location>
        <begin position="100"/>
        <end position="199"/>
    </location>
</feature>
<sequence>SVSTTATPEEVGREQAQALEIFERLQSGDNFAELAVTYSDGQSALEGGTMGWRRGNQLPTLFADVVPGMQPGQFSEPSRSASGFHLIKLDEVRGNETIIEDQTHIRHILIVPNEVLDDETVRQRLIMIRDQIIGGDEFEAIATAVSKDPGSAPDGGDLGWNGPGTFVPEFSAVIESLEIGELSEPFKSPFGWHIAEVLGRRQHDTTEDVKRQQALVALRMNKLEEESELWVRRLRDEAFVEYML</sequence>
<evidence type="ECO:0000259" key="1">
    <source>
        <dbReference type="PROSITE" id="PS50198"/>
    </source>
</evidence>
<gene>
    <name evidence="2" type="ORF">METZ01_LOCUS217763</name>
</gene>
<evidence type="ECO:0000313" key="2">
    <source>
        <dbReference type="EMBL" id="SVB64909.1"/>
    </source>
</evidence>
<feature type="non-terminal residue" evidence="2">
    <location>
        <position position="1"/>
    </location>
</feature>
<dbReference type="Gene3D" id="3.10.50.40">
    <property type="match status" value="2"/>
</dbReference>
<dbReference type="InterPro" id="IPR023058">
    <property type="entry name" value="PPIase_PpiC_CS"/>
</dbReference>
<dbReference type="PROSITE" id="PS01096">
    <property type="entry name" value="PPIC_PPIASE_1"/>
    <property type="match status" value="1"/>
</dbReference>
<reference evidence="2" key="1">
    <citation type="submission" date="2018-05" db="EMBL/GenBank/DDBJ databases">
        <authorList>
            <person name="Lanie J.A."/>
            <person name="Ng W.-L."/>
            <person name="Kazmierczak K.M."/>
            <person name="Andrzejewski T.M."/>
            <person name="Davidsen T.M."/>
            <person name="Wayne K.J."/>
            <person name="Tettelin H."/>
            <person name="Glass J.I."/>
            <person name="Rusch D."/>
            <person name="Podicherti R."/>
            <person name="Tsui H.-C.T."/>
            <person name="Winkler M.E."/>
        </authorList>
    </citation>
    <scope>NUCLEOTIDE SEQUENCE</scope>
</reference>
<dbReference type="SUPFAM" id="SSF54534">
    <property type="entry name" value="FKBP-like"/>
    <property type="match status" value="2"/>
</dbReference>
<dbReference type="PANTHER" id="PTHR47637">
    <property type="entry name" value="CHAPERONE SURA"/>
    <property type="match status" value="1"/>
</dbReference>
<dbReference type="EMBL" id="UINC01051129">
    <property type="protein sequence ID" value="SVB64909.1"/>
    <property type="molecule type" value="Genomic_DNA"/>
</dbReference>
<accession>A0A382FQG2</accession>
<protein>
    <recommendedName>
        <fullName evidence="1">PpiC domain-containing protein</fullName>
    </recommendedName>
</protein>
<dbReference type="PANTHER" id="PTHR47637:SF1">
    <property type="entry name" value="CHAPERONE SURA"/>
    <property type="match status" value="1"/>
</dbReference>
<name>A0A382FQG2_9ZZZZ</name>
<dbReference type="InterPro" id="IPR046357">
    <property type="entry name" value="PPIase_dom_sf"/>
</dbReference>
<dbReference type="InterPro" id="IPR000297">
    <property type="entry name" value="PPIase_PpiC"/>
</dbReference>
<dbReference type="AlphaFoldDB" id="A0A382FQG2"/>
<dbReference type="Pfam" id="PF00639">
    <property type="entry name" value="Rotamase"/>
    <property type="match status" value="2"/>
</dbReference>
<dbReference type="PROSITE" id="PS50198">
    <property type="entry name" value="PPIC_PPIASE_2"/>
    <property type="match status" value="2"/>
</dbReference>
<dbReference type="InterPro" id="IPR050280">
    <property type="entry name" value="OMP_Chaperone_SurA"/>
</dbReference>
<organism evidence="2">
    <name type="scientific">marine metagenome</name>
    <dbReference type="NCBI Taxonomy" id="408172"/>
    <lineage>
        <taxon>unclassified sequences</taxon>
        <taxon>metagenomes</taxon>
        <taxon>ecological metagenomes</taxon>
    </lineage>
</organism>